<feature type="compositionally biased region" description="Low complexity" evidence="1">
    <location>
        <begin position="21"/>
        <end position="39"/>
    </location>
</feature>
<proteinExistence type="predicted"/>
<protein>
    <submittedName>
        <fullName evidence="2">Uncharacterized protein</fullName>
    </submittedName>
</protein>
<evidence type="ECO:0000313" key="2">
    <source>
        <dbReference type="EMBL" id="KAJ3486806.1"/>
    </source>
</evidence>
<feature type="region of interest" description="Disordered" evidence="1">
    <location>
        <begin position="93"/>
        <end position="114"/>
    </location>
</feature>
<accession>A0AAD5V5T7</accession>
<feature type="compositionally biased region" description="Low complexity" evidence="1">
    <location>
        <begin position="328"/>
        <end position="345"/>
    </location>
</feature>
<feature type="compositionally biased region" description="Basic residues" evidence="1">
    <location>
        <begin position="197"/>
        <end position="217"/>
    </location>
</feature>
<evidence type="ECO:0000256" key="1">
    <source>
        <dbReference type="SAM" id="MobiDB-lite"/>
    </source>
</evidence>
<dbReference type="Proteomes" id="UP001212997">
    <property type="component" value="Unassembled WGS sequence"/>
</dbReference>
<feature type="region of interest" description="Disordered" evidence="1">
    <location>
        <begin position="287"/>
        <end position="365"/>
    </location>
</feature>
<organism evidence="2 3">
    <name type="scientific">Meripilus lineatus</name>
    <dbReference type="NCBI Taxonomy" id="2056292"/>
    <lineage>
        <taxon>Eukaryota</taxon>
        <taxon>Fungi</taxon>
        <taxon>Dikarya</taxon>
        <taxon>Basidiomycota</taxon>
        <taxon>Agaricomycotina</taxon>
        <taxon>Agaricomycetes</taxon>
        <taxon>Polyporales</taxon>
        <taxon>Meripilaceae</taxon>
        <taxon>Meripilus</taxon>
    </lineage>
</organism>
<reference evidence="2" key="1">
    <citation type="submission" date="2022-07" db="EMBL/GenBank/DDBJ databases">
        <title>Genome Sequence of Physisporinus lineatus.</title>
        <authorList>
            <person name="Buettner E."/>
        </authorList>
    </citation>
    <scope>NUCLEOTIDE SEQUENCE</scope>
    <source>
        <strain evidence="2">VT162</strain>
    </source>
</reference>
<evidence type="ECO:0000313" key="3">
    <source>
        <dbReference type="Proteomes" id="UP001212997"/>
    </source>
</evidence>
<feature type="region of interest" description="Disordered" evidence="1">
    <location>
        <begin position="16"/>
        <end position="63"/>
    </location>
</feature>
<feature type="compositionally biased region" description="Acidic residues" evidence="1">
    <location>
        <begin position="293"/>
        <end position="307"/>
    </location>
</feature>
<name>A0AAD5V5T7_9APHY</name>
<dbReference type="AlphaFoldDB" id="A0AAD5V5T7"/>
<dbReference type="EMBL" id="JANAWD010000110">
    <property type="protein sequence ID" value="KAJ3486806.1"/>
    <property type="molecule type" value="Genomic_DNA"/>
</dbReference>
<sequence>MPFPFSFRFTVPGIPNPFLAPTSVPPRSRTSTSESTRVSGLTGSRIGPGESGRHSPSLLLAPPRPLAKKRGWVPSESEMSRAMAVSASTSGYLDTPAKYRDMAPSHNSQEDDIEEMEADLPAPKRRRTLAGSIVSTALSAALIGTAVGLTVYRLWRDRGKHPEPLPPPPYEEGGWSAPVEQLSTSAPATKVTPPTPRSKKYRHVAGKRAIPRHRKAPSRSQAYTPPRSASPVQQPPVHLEYSSEVPVPEPALDEPEEAVEVEEQMDWMSDRLARLIEEGKRALGTEVVVMSESQEDEIDDGSGDWVEDDAHLSASMSRSFRKSKTRSRNPLPSSSPPSYSSPQTSPRKDRFAIPSIQSRNRGLSVDSEHSFVSSIHEHEAAWETPELRESMERARAMYRERHRMS</sequence>
<gene>
    <name evidence="2" type="ORF">NLI96_g3987</name>
</gene>
<feature type="region of interest" description="Disordered" evidence="1">
    <location>
        <begin position="185"/>
        <end position="237"/>
    </location>
</feature>
<keyword evidence="3" id="KW-1185">Reference proteome</keyword>
<comment type="caution">
    <text evidence="2">The sequence shown here is derived from an EMBL/GenBank/DDBJ whole genome shotgun (WGS) entry which is preliminary data.</text>
</comment>